<comment type="pathway">
    <text evidence="7">Isoprenoid biosynthesis; isopentenyl diphosphate biosynthesis via DXP pathway; isopentenyl diphosphate from 1-deoxy-D-xylulose 5-phosphate: step 6/6.</text>
</comment>
<dbReference type="GO" id="GO:0046872">
    <property type="term" value="F:metal ion binding"/>
    <property type="evidence" value="ECO:0007669"/>
    <property type="project" value="UniProtKB-KW"/>
</dbReference>
<organism evidence="9 10">
    <name type="scientific">Larkinella rosea</name>
    <dbReference type="NCBI Taxonomy" id="2025312"/>
    <lineage>
        <taxon>Bacteria</taxon>
        <taxon>Pseudomonadati</taxon>
        <taxon>Bacteroidota</taxon>
        <taxon>Cytophagia</taxon>
        <taxon>Cytophagales</taxon>
        <taxon>Spirosomataceae</taxon>
        <taxon>Larkinella</taxon>
    </lineage>
</organism>
<evidence type="ECO:0000256" key="3">
    <source>
        <dbReference type="ARBA" id="ARBA00022723"/>
    </source>
</evidence>
<evidence type="ECO:0000256" key="6">
    <source>
        <dbReference type="ARBA" id="ARBA00023014"/>
    </source>
</evidence>
<dbReference type="PANTHER" id="PTHR31619">
    <property type="entry name" value="4-HYDROXY-3-METHYLBUT-2-ENYL DIPHOSPHATE REDUCTASE, CHLOROPLASTIC"/>
    <property type="match status" value="1"/>
</dbReference>
<keyword evidence="4 9" id="KW-0560">Oxidoreductase</keyword>
<sequence length="413" mass="47103">MKAFNIPEYYRSHIISPLKELRRKRDKLKRDFTPTVLDFGPVRFLVARHFGFCYGVENAIEISYKAIAENAGKRIFLLSEMIHNPDVNRDLQKRGVQFIMETSGKQIVPWEELHNDDVVVIPAFGTTIEIQQKLTDIGLDVEQYDTTCPFVEKVWNKATQIGQKDYTVVVHGKPSHEETRATFSHSKESAPTVVVKDMTQAQRLATYITGESPKEQFYSEFAGQYSDGFDPERDLQRIGVVNQTTMLASDTQHIADFLKTVMIHHHRLMPEDVDNRFANTRDTLCYATNDNQDSTYNLLTNPAHFAVVAGGYNSSNTQHIVELCDEKLPTYFIETEQKILSRDLIRHFDLHTKQEVVTENFLTDQKPVTVLLTCGASCPDAVVEGILLKIVSFFADARPVDDVMAEVNRQFAF</sequence>
<dbReference type="GO" id="GO:0051539">
    <property type="term" value="F:4 iron, 4 sulfur cluster binding"/>
    <property type="evidence" value="ECO:0007669"/>
    <property type="project" value="UniProtKB-KW"/>
</dbReference>
<dbReference type="GO" id="GO:0051745">
    <property type="term" value="F:4-hydroxy-3-methylbut-2-enyl diphosphate reductase activity"/>
    <property type="evidence" value="ECO:0007669"/>
    <property type="project" value="UniProtKB-EC"/>
</dbReference>
<dbReference type="Gene3D" id="3.40.1010.20">
    <property type="entry name" value="4-hydroxy-3-methylbut-2-enyl diphosphate reductase, catalytic domain"/>
    <property type="match status" value="2"/>
</dbReference>
<dbReference type="NCBIfam" id="NF009911">
    <property type="entry name" value="PRK13371.1"/>
    <property type="match status" value="1"/>
</dbReference>
<keyword evidence="3" id="KW-0479">Metal-binding</keyword>
<dbReference type="Pfam" id="PF02401">
    <property type="entry name" value="LYTB"/>
    <property type="match status" value="1"/>
</dbReference>
<keyword evidence="6" id="KW-0411">Iron-sulfur</keyword>
<dbReference type="NCBIfam" id="TIGR00216">
    <property type="entry name" value="ispH_lytB"/>
    <property type="match status" value="1"/>
</dbReference>
<evidence type="ECO:0000256" key="4">
    <source>
        <dbReference type="ARBA" id="ARBA00023002"/>
    </source>
</evidence>
<dbReference type="EC" id="1.17.7.4" evidence="9"/>
<evidence type="ECO:0000313" key="9">
    <source>
        <dbReference type="EMBL" id="RRA98997.1"/>
    </source>
</evidence>
<dbReference type="AlphaFoldDB" id="A0A3P1BD09"/>
<dbReference type="RefSeq" id="WP_124878920.1">
    <property type="nucleotide sequence ID" value="NZ_RQJO01000015.1"/>
</dbReference>
<evidence type="ECO:0000313" key="10">
    <source>
        <dbReference type="Proteomes" id="UP000271925"/>
    </source>
</evidence>
<evidence type="ECO:0000256" key="7">
    <source>
        <dbReference type="ARBA" id="ARBA00046313"/>
    </source>
</evidence>
<gene>
    <name evidence="9" type="ORF">EHT25_28875</name>
</gene>
<evidence type="ECO:0000256" key="5">
    <source>
        <dbReference type="ARBA" id="ARBA00023004"/>
    </source>
</evidence>
<dbReference type="GO" id="GO:0019288">
    <property type="term" value="P:isopentenyl diphosphate biosynthetic process, methylerythritol 4-phosphate pathway"/>
    <property type="evidence" value="ECO:0007669"/>
    <property type="project" value="InterPro"/>
</dbReference>
<keyword evidence="2" id="KW-0004">4Fe-4S</keyword>
<dbReference type="Proteomes" id="UP000271925">
    <property type="component" value="Unassembled WGS sequence"/>
</dbReference>
<accession>A0A3P1BD09</accession>
<keyword evidence="10" id="KW-1185">Reference proteome</keyword>
<protein>
    <submittedName>
        <fullName evidence="9">4-hydroxy-3-methylbut-2-enyl diphosphate reductase</fullName>
        <ecNumber evidence="9">1.17.7.4</ecNumber>
    </submittedName>
</protein>
<keyword evidence="5" id="KW-0408">Iron</keyword>
<dbReference type="PANTHER" id="PTHR31619:SF5">
    <property type="entry name" value="4-HYDROXY-3-METHYLBUT-2-ENYL DIPHOSPHATE REDUCTASE, CHLOROPLASTIC"/>
    <property type="match status" value="1"/>
</dbReference>
<dbReference type="InterPro" id="IPR003451">
    <property type="entry name" value="LytB/IspH"/>
</dbReference>
<proteinExistence type="predicted"/>
<dbReference type="EMBL" id="RQJO01000015">
    <property type="protein sequence ID" value="RRA98997.1"/>
    <property type="molecule type" value="Genomic_DNA"/>
</dbReference>
<dbReference type="CDD" id="cd13944">
    <property type="entry name" value="lytB_ispH"/>
    <property type="match status" value="1"/>
</dbReference>
<evidence type="ECO:0000256" key="8">
    <source>
        <dbReference type="ARBA" id="ARBA00046314"/>
    </source>
</evidence>
<dbReference type="OrthoDB" id="9777362at2"/>
<reference evidence="9 10" key="1">
    <citation type="submission" date="2018-11" db="EMBL/GenBank/DDBJ databases">
        <authorList>
            <person name="Zhou Z."/>
            <person name="Wang G."/>
        </authorList>
    </citation>
    <scope>NUCLEOTIDE SEQUENCE [LARGE SCALE GENOMIC DNA]</scope>
    <source>
        <strain evidence="9 10">KCTC52004</strain>
    </source>
</reference>
<dbReference type="Gene3D" id="3.40.50.11270">
    <property type="match status" value="1"/>
</dbReference>
<evidence type="ECO:0000256" key="2">
    <source>
        <dbReference type="ARBA" id="ARBA00022485"/>
    </source>
</evidence>
<dbReference type="GO" id="GO:0050992">
    <property type="term" value="P:dimethylallyl diphosphate biosynthetic process"/>
    <property type="evidence" value="ECO:0007669"/>
    <property type="project" value="InterPro"/>
</dbReference>
<comment type="pathway">
    <text evidence="8">Isoprenoid biosynthesis; dimethylallyl diphosphate biosynthesis; dimethylallyl diphosphate from (2E)-4-hydroxy-3-methylbutenyl diphosphate: step 1/1.</text>
</comment>
<evidence type="ECO:0000256" key="1">
    <source>
        <dbReference type="ARBA" id="ARBA00001966"/>
    </source>
</evidence>
<comment type="cofactor">
    <cofactor evidence="1">
        <name>[4Fe-4S] cluster</name>
        <dbReference type="ChEBI" id="CHEBI:49883"/>
    </cofactor>
</comment>
<name>A0A3P1BD09_9BACT</name>
<comment type="caution">
    <text evidence="9">The sequence shown here is derived from an EMBL/GenBank/DDBJ whole genome shotgun (WGS) entry which is preliminary data.</text>
</comment>